<proteinExistence type="predicted"/>
<sequence length="293" mass="30162">MGRSQNTFQVFPDTVFGGPYTIDTVGGSPNTNTGDGVWRFHTASGGPNDFVTAPAQEGLHAVAVHQVGWQEQFDTPFGVTLGGASVAPSAVDITSPTDSGAFDVTFTSSVDLDGLSAAAFGLSQPTTTTETATQDDPDDPSSASLKRDVAITNAARLTASTAMDTDDIDLFVVRDANGDGQFTNTEIVASSTTPASDESVELIRPADGAYQVWVLGWGVSGNPKFTLSIDAVQGTDLTVTGAPSGPLPAGTPVTLSLTYNRAMTPGESYFGALQLGPPSAPAVLSVPIRITRS</sequence>
<reference evidence="3" key="1">
    <citation type="journal article" date="2019" name="Int. J. Syst. Evol. Microbiol.">
        <title>The Global Catalogue of Microorganisms (GCM) 10K type strain sequencing project: providing services to taxonomists for standard genome sequencing and annotation.</title>
        <authorList>
            <consortium name="The Broad Institute Genomics Platform"/>
            <consortium name="The Broad Institute Genome Sequencing Center for Infectious Disease"/>
            <person name="Wu L."/>
            <person name="Ma J."/>
        </authorList>
    </citation>
    <scope>NUCLEOTIDE SEQUENCE [LARGE SCALE GENOMIC DNA]</scope>
    <source>
        <strain evidence="3">JCM 17695</strain>
    </source>
</reference>
<dbReference type="EMBL" id="JBHTEY010000004">
    <property type="protein sequence ID" value="MFC7615216.1"/>
    <property type="molecule type" value="Genomic_DNA"/>
</dbReference>
<dbReference type="Proteomes" id="UP001596512">
    <property type="component" value="Unassembled WGS sequence"/>
</dbReference>
<name>A0ABW2TQZ0_9PSEU</name>
<comment type="caution">
    <text evidence="2">The sequence shown here is derived from an EMBL/GenBank/DDBJ whole genome shotgun (WGS) entry which is preliminary data.</text>
</comment>
<dbReference type="Gene3D" id="2.60.120.380">
    <property type="match status" value="1"/>
</dbReference>
<organism evidence="2 3">
    <name type="scientific">Actinokineospora soli</name>
    <dbReference type="NCBI Taxonomy" id="1048753"/>
    <lineage>
        <taxon>Bacteria</taxon>
        <taxon>Bacillati</taxon>
        <taxon>Actinomycetota</taxon>
        <taxon>Actinomycetes</taxon>
        <taxon>Pseudonocardiales</taxon>
        <taxon>Pseudonocardiaceae</taxon>
        <taxon>Actinokineospora</taxon>
    </lineage>
</organism>
<accession>A0ABW2TQZ0</accession>
<evidence type="ECO:0000256" key="1">
    <source>
        <dbReference type="SAM" id="MobiDB-lite"/>
    </source>
</evidence>
<keyword evidence="3" id="KW-1185">Reference proteome</keyword>
<gene>
    <name evidence="2" type="ORF">ACFQV2_18595</name>
</gene>
<evidence type="ECO:0008006" key="4">
    <source>
        <dbReference type="Google" id="ProtNLM"/>
    </source>
</evidence>
<evidence type="ECO:0000313" key="2">
    <source>
        <dbReference type="EMBL" id="MFC7615216.1"/>
    </source>
</evidence>
<evidence type="ECO:0000313" key="3">
    <source>
        <dbReference type="Proteomes" id="UP001596512"/>
    </source>
</evidence>
<protein>
    <recommendedName>
        <fullName evidence="4">Peptidase C-terminal archaeal/bacterial domain-containing protein</fullName>
    </recommendedName>
</protein>
<feature type="region of interest" description="Disordered" evidence="1">
    <location>
        <begin position="124"/>
        <end position="144"/>
    </location>
</feature>